<accession>A0ABT0M6B7</accession>
<name>A0ABT0M6B7_9BACL</name>
<evidence type="ECO:0000313" key="2">
    <source>
        <dbReference type="Proteomes" id="UP001203004"/>
    </source>
</evidence>
<comment type="caution">
    <text evidence="1">The sequence shown here is derived from an EMBL/GenBank/DDBJ whole genome shotgun (WGS) entry which is preliminary data.</text>
</comment>
<protein>
    <recommendedName>
        <fullName evidence="3">Regulatory protein YycH-like domain-containing protein</fullName>
    </recommendedName>
</protein>
<dbReference type="EMBL" id="JAMAST010000001">
    <property type="protein sequence ID" value="MCL1630382.1"/>
    <property type="molecule type" value="Genomic_DNA"/>
</dbReference>
<proteinExistence type="predicted"/>
<organism evidence="1 2">
    <name type="scientific">Sporolactobacillus mangiferae</name>
    <dbReference type="NCBI Taxonomy" id="2940498"/>
    <lineage>
        <taxon>Bacteria</taxon>
        <taxon>Bacillati</taxon>
        <taxon>Bacillota</taxon>
        <taxon>Bacilli</taxon>
        <taxon>Bacillales</taxon>
        <taxon>Sporolactobacillaceae</taxon>
        <taxon>Sporolactobacillus</taxon>
    </lineage>
</organism>
<sequence length="279" mass="32338">MYRKNLFISLLIIAVALFTLMLPFLLSDRAAITYFPDNPRIRFTKSDTHLSIMTDEQLLHLSVQSQTIETNQLIQNFSLLYRNNRLIAILNHWQRNTNQLISARDARIRSGFYNALTVHQAELHINSDIYGKERLSQDYLIVSASGRHAFRHPKTPDEANQLSSHTRQIDLERKQLLGRAAAHYHFSPDHYRIVSLDMLTDESKTRIFPFFNEKTVERIVGQLWEGLYKNFIRGIQLTEGQSESPLGSTVPLLLIADDHMLVIIESSDHHLIMLKQNFT</sequence>
<evidence type="ECO:0000313" key="1">
    <source>
        <dbReference type="EMBL" id="MCL1630382.1"/>
    </source>
</evidence>
<reference evidence="1 2" key="1">
    <citation type="submission" date="2022-05" db="EMBL/GenBank/DDBJ databases">
        <title>Sporolactobacillus sp nov CPB3-1, isolated from tree bark (Mangifera indica L.).</title>
        <authorList>
            <person name="Phuengjayaem S."/>
            <person name="Tanasupawat S."/>
        </authorList>
    </citation>
    <scope>NUCLEOTIDE SEQUENCE [LARGE SCALE GENOMIC DNA]</scope>
    <source>
        <strain evidence="1 2">CPB3-1</strain>
    </source>
</reference>
<dbReference type="RefSeq" id="WP_249094492.1">
    <property type="nucleotide sequence ID" value="NZ_JAMAST010000001.1"/>
</dbReference>
<gene>
    <name evidence="1" type="ORF">M3N64_00225</name>
</gene>
<keyword evidence="2" id="KW-1185">Reference proteome</keyword>
<evidence type="ECO:0008006" key="3">
    <source>
        <dbReference type="Google" id="ProtNLM"/>
    </source>
</evidence>
<dbReference type="Proteomes" id="UP001203004">
    <property type="component" value="Unassembled WGS sequence"/>
</dbReference>